<comment type="caution">
    <text evidence="1">The sequence shown here is derived from an EMBL/GenBank/DDBJ whole genome shotgun (WGS) entry which is preliminary data.</text>
</comment>
<evidence type="ECO:0000313" key="1">
    <source>
        <dbReference type="EMBL" id="KLI02554.1"/>
    </source>
</evidence>
<sequence length="73" mass="8337">MKYNKLDVVGVPYCNKQSIVSNKIEKREILNIELNKTGSKTITIIMMNPSKADSTCSDRTINKLITFFKKQVL</sequence>
<dbReference type="InterPro" id="IPR012441">
    <property type="entry name" value="DUF1643"/>
</dbReference>
<evidence type="ECO:0008006" key="3">
    <source>
        <dbReference type="Google" id="ProtNLM"/>
    </source>
</evidence>
<dbReference type="OrthoDB" id="2899030at2"/>
<protein>
    <recommendedName>
        <fullName evidence="3">DUF1643 domain-containing protein</fullName>
    </recommendedName>
</protein>
<dbReference type="RefSeq" id="WP_047035037.1">
    <property type="nucleotide sequence ID" value="NZ_AFVQ02000091.1"/>
</dbReference>
<gene>
    <name evidence="1" type="ORF">SINU_07450</name>
</gene>
<evidence type="ECO:0000313" key="2">
    <source>
        <dbReference type="Proteomes" id="UP000035553"/>
    </source>
</evidence>
<feature type="non-terminal residue" evidence="1">
    <location>
        <position position="73"/>
    </location>
</feature>
<dbReference type="Pfam" id="PF07799">
    <property type="entry name" value="DUF1643"/>
    <property type="match status" value="1"/>
</dbReference>
<proteinExistence type="predicted"/>
<accession>A0A0U1QP23</accession>
<reference evidence="1 2" key="1">
    <citation type="journal article" date="2011" name="J. Bacteriol.">
        <title>Draft genome sequence of Sporolactobacillus inulinus strain CASD, an efficient D-lactic acid-producing bacterium with high-concentration lactate tolerance capability.</title>
        <authorList>
            <person name="Yu B."/>
            <person name="Su F."/>
            <person name="Wang L."/>
            <person name="Xu K."/>
            <person name="Zhao B."/>
            <person name="Xu P."/>
        </authorList>
    </citation>
    <scope>NUCLEOTIDE SEQUENCE [LARGE SCALE GENOMIC DNA]</scope>
    <source>
        <strain evidence="1 2">CASD</strain>
    </source>
</reference>
<keyword evidence="2" id="KW-1185">Reference proteome</keyword>
<dbReference type="STRING" id="1069536.SINU_07450"/>
<name>A0A0U1QP23_9BACL</name>
<dbReference type="EMBL" id="AFVQ02000091">
    <property type="protein sequence ID" value="KLI02554.1"/>
    <property type="molecule type" value="Genomic_DNA"/>
</dbReference>
<organism evidence="1 2">
    <name type="scientific">Sporolactobacillus inulinus CASD</name>
    <dbReference type="NCBI Taxonomy" id="1069536"/>
    <lineage>
        <taxon>Bacteria</taxon>
        <taxon>Bacillati</taxon>
        <taxon>Bacillota</taxon>
        <taxon>Bacilli</taxon>
        <taxon>Bacillales</taxon>
        <taxon>Sporolactobacillaceae</taxon>
        <taxon>Sporolactobacillus</taxon>
    </lineage>
</organism>
<dbReference type="Proteomes" id="UP000035553">
    <property type="component" value="Unassembled WGS sequence"/>
</dbReference>
<dbReference type="AlphaFoldDB" id="A0A0U1QP23"/>